<dbReference type="InterPro" id="IPR012933">
    <property type="entry name" value="HicA_mRNA_interferase"/>
</dbReference>
<evidence type="ECO:0000256" key="1">
    <source>
        <dbReference type="ARBA" id="ARBA00006620"/>
    </source>
</evidence>
<dbReference type="Proteomes" id="UP000028002">
    <property type="component" value="Unassembled WGS sequence"/>
</dbReference>
<evidence type="ECO:0000256" key="6">
    <source>
        <dbReference type="ARBA" id="ARBA00022884"/>
    </source>
</evidence>
<evidence type="ECO:0000256" key="7">
    <source>
        <dbReference type="ARBA" id="ARBA00023016"/>
    </source>
</evidence>
<accession>A0A081RS85</accession>
<evidence type="ECO:0000313" key="9">
    <source>
        <dbReference type="Proteomes" id="UP000028002"/>
    </source>
</evidence>
<keyword evidence="7" id="KW-0346">Stress response</keyword>
<evidence type="ECO:0000256" key="2">
    <source>
        <dbReference type="ARBA" id="ARBA00022649"/>
    </source>
</evidence>
<name>A0A081RS85_PHOTE</name>
<comment type="similarity">
    <text evidence="1">Belongs to the HicA mRNA interferase family.</text>
</comment>
<keyword evidence="8" id="KW-0449">Lipoprotein</keyword>
<keyword evidence="6" id="KW-0694">RNA-binding</keyword>
<keyword evidence="2" id="KW-1277">Toxin-antitoxin system</keyword>
<keyword evidence="5" id="KW-0378">Hydrolase</keyword>
<proteinExistence type="inferred from homology"/>
<dbReference type="Gene3D" id="3.30.920.30">
    <property type="entry name" value="Hypothetical protein"/>
    <property type="match status" value="1"/>
</dbReference>
<dbReference type="SUPFAM" id="SSF54786">
    <property type="entry name" value="YcfA/nrd intein domain"/>
    <property type="match status" value="1"/>
</dbReference>
<evidence type="ECO:0000256" key="3">
    <source>
        <dbReference type="ARBA" id="ARBA00022722"/>
    </source>
</evidence>
<dbReference type="InterPro" id="IPR038570">
    <property type="entry name" value="HicA_sf"/>
</dbReference>
<organism evidence="8 9">
    <name type="scientific">Photorhabdus temperata subsp. temperata Meg1</name>
    <dbReference type="NCBI Taxonomy" id="1393735"/>
    <lineage>
        <taxon>Bacteria</taxon>
        <taxon>Pseudomonadati</taxon>
        <taxon>Pseudomonadota</taxon>
        <taxon>Gammaproteobacteria</taxon>
        <taxon>Enterobacterales</taxon>
        <taxon>Morganellaceae</taxon>
        <taxon>Photorhabdus</taxon>
    </lineage>
</organism>
<dbReference type="AlphaFoldDB" id="A0A081RS85"/>
<dbReference type="GO" id="GO:0016787">
    <property type="term" value="F:hydrolase activity"/>
    <property type="evidence" value="ECO:0007669"/>
    <property type="project" value="UniProtKB-KW"/>
</dbReference>
<keyword evidence="3" id="KW-0540">Nuclease</keyword>
<comment type="caution">
    <text evidence="8">The sequence shown here is derived from an EMBL/GenBank/DDBJ whole genome shotgun (WGS) entry which is preliminary data.</text>
</comment>
<evidence type="ECO:0000256" key="4">
    <source>
        <dbReference type="ARBA" id="ARBA00022759"/>
    </source>
</evidence>
<evidence type="ECO:0000313" key="8">
    <source>
        <dbReference type="EMBL" id="KER01538.1"/>
    </source>
</evidence>
<sequence>MYGSAMFFKKLTPLKYAEVIKGLTALGFEMKPKKGTSHEQWIKKTEGGKWLVTVDKHHAPFSRDLIKSMAKQAGISTKEFHSLCKGMISAEQVHAENSSE</sequence>
<dbReference type="Pfam" id="PF07927">
    <property type="entry name" value="HicA_toxin"/>
    <property type="match status" value="1"/>
</dbReference>
<gene>
    <name evidence="8" type="ORF">MEG1DRAFT_03829</name>
</gene>
<protein>
    <submittedName>
        <fullName evidence="8">Putative periplasmic or secreted lipoprotein</fullName>
    </submittedName>
</protein>
<dbReference type="EMBL" id="JGVH01000079">
    <property type="protein sequence ID" value="KER01538.1"/>
    <property type="molecule type" value="Genomic_DNA"/>
</dbReference>
<dbReference type="GO" id="GO:0004519">
    <property type="term" value="F:endonuclease activity"/>
    <property type="evidence" value="ECO:0007669"/>
    <property type="project" value="UniProtKB-KW"/>
</dbReference>
<dbReference type="PATRIC" id="fig|1393735.3.peg.3925"/>
<dbReference type="GO" id="GO:0003729">
    <property type="term" value="F:mRNA binding"/>
    <property type="evidence" value="ECO:0007669"/>
    <property type="project" value="InterPro"/>
</dbReference>
<reference evidence="8 9" key="1">
    <citation type="submission" date="2014-03" db="EMBL/GenBank/DDBJ databases">
        <title>Draft Genome of Photorhabdus temperata Meg1.</title>
        <authorList>
            <person name="Hurst S.G.IV."/>
            <person name="Morris K."/>
            <person name="Thomas K."/>
            <person name="Tisa L.S."/>
        </authorList>
    </citation>
    <scope>NUCLEOTIDE SEQUENCE [LARGE SCALE GENOMIC DNA]</scope>
    <source>
        <strain evidence="8 9">Meg1</strain>
    </source>
</reference>
<keyword evidence="4" id="KW-0255">Endonuclease</keyword>
<evidence type="ECO:0000256" key="5">
    <source>
        <dbReference type="ARBA" id="ARBA00022801"/>
    </source>
</evidence>